<evidence type="ECO:0000256" key="5">
    <source>
        <dbReference type="SAM" id="Phobius"/>
    </source>
</evidence>
<dbReference type="EMBL" id="JRQI01000059">
    <property type="protein sequence ID" value="KGK57134.1"/>
    <property type="molecule type" value="Genomic_DNA"/>
</dbReference>
<feature type="coiled-coil region" evidence="4">
    <location>
        <begin position="783"/>
        <end position="814"/>
    </location>
</feature>
<dbReference type="InterPro" id="IPR015943">
    <property type="entry name" value="WD40/YVTN_repeat-like_dom_sf"/>
</dbReference>
<keyword evidence="6" id="KW-0732">Signal</keyword>
<dbReference type="GO" id="GO:0005886">
    <property type="term" value="C:plasma membrane"/>
    <property type="evidence" value="ECO:0007669"/>
    <property type="project" value="TreeGrafter"/>
</dbReference>
<evidence type="ECO:0000313" key="9">
    <source>
        <dbReference type="Proteomes" id="UP000029879"/>
    </source>
</evidence>
<dbReference type="InterPro" id="IPR050469">
    <property type="entry name" value="Diguanylate_Cyclase"/>
</dbReference>
<evidence type="ECO:0000256" key="6">
    <source>
        <dbReference type="SAM" id="SignalP"/>
    </source>
</evidence>
<protein>
    <recommendedName>
        <fullName evidence="2">diguanylate cyclase</fullName>
        <ecNumber evidence="2">2.7.7.65</ecNumber>
    </recommendedName>
</protein>
<sequence length="987" mass="108383">MLISALFACPASRRAASRARLWLLAVALLLACMTGAQAQSYSLRDYGQADGLQGMTINGLVEDRRGEVWVATELALHRFERDRFIPVERESGLDARYTRALTLDDAGRLWVATANGVFVRSGERFVQVLKEGKRIRADAGNVIARYRNGVAVISDGALLALTPAADGSWQVRTLTLQTRDGTVLKTGPTLLADGRFLWVSCNAGVCRLDANGTVVETLSDADGVPARRWRVIFRERGGRLWLRGGGIMVSREPGASRFQERPANPHNSFETMSGATTMVEDAHGRMLTRSDHGLVRWDGSHWTDIGTDQGLQLDAMVGPLLFQSTGTLWIGTRGTGLQRLLGYGNIEHLTEAQGMASAPIWSMQRLPNGTLAVGADGGANLLARHAVRAQPWRLEDGKPLSQTLNIAVAPDGAAWVSYYSGAIARRDPVTGLTRQVMDLPRPGYKILFDATGSVWIATSRGLGHGQASPPYTLVSDPAMATRFIGDIDLDPQGRLWAATGDGLYRRDGTTWVHVPVTGTLPTQDMYQIDFAPDGQIWLSLRETGLWHGRLQADGSLPVQAVDDPLLSRVMPFILRHDRKGRLWVGSSQGLDLYQQGRWSRITRAEGLLWDDLSSNAFLEDDDGSIWIGSSRGLSHLRDPQRLFVAQALKVEIGQVRRGTQIVRAGSALDWSETPLDIELRTPGVEGGAERISFRYRVEGHQARWTTTSLSHLTYPLLPPGRYTLEVQALDAYQRSASAVARFHFVLRPPWWRGIPALIGYGVLAIAAVIVLLRWRTAKLLRRKRELEQLVAERTAELEQDKRDLESARAALALKATHDELTGLLNRAGILAALRDMLERADATARPLAVVLIDLDHFKLVNDQHGHLAGDAVLAGVGRRMDTLVRGEDRIGRYGGEELLALMPGLTQEATHRLDALHRGICGDYPIDGGWLHVTCSIGVAWFQPGETLEQLLARADAALYAAKRSGRNRIDYDHGPVRPAAPAGHLD</sequence>
<comment type="cofactor">
    <cofactor evidence="1">
        <name>Mg(2+)</name>
        <dbReference type="ChEBI" id="CHEBI:18420"/>
    </cofactor>
</comment>
<dbReference type="PROSITE" id="PS50887">
    <property type="entry name" value="GGDEF"/>
    <property type="match status" value="1"/>
</dbReference>
<dbReference type="InterPro" id="IPR029787">
    <property type="entry name" value="Nucleotide_cyclase"/>
</dbReference>
<reference evidence="8 9" key="1">
    <citation type="submission" date="2014-10" db="EMBL/GenBank/DDBJ databases">
        <title>Genome sequence of a Xanthomonas strain that is pathogenic on beans.</title>
        <authorList>
            <person name="Aritua V."/>
            <person name="Sapp M."/>
            <person name="Harrison J."/>
            <person name="Smith J."/>
            <person name="Studholme D."/>
        </authorList>
    </citation>
    <scope>NUCLEOTIDE SEQUENCE [LARGE SCALE GENOMIC DNA]</scope>
    <source>
        <strain evidence="8 9">Nyagatare</strain>
    </source>
</reference>
<evidence type="ECO:0000256" key="1">
    <source>
        <dbReference type="ARBA" id="ARBA00001946"/>
    </source>
</evidence>
<dbReference type="Proteomes" id="UP000029879">
    <property type="component" value="Unassembled WGS sequence"/>
</dbReference>
<gene>
    <name evidence="8" type="ORF">NC00_14230</name>
</gene>
<dbReference type="Pfam" id="PF07495">
    <property type="entry name" value="Y_Y_Y"/>
    <property type="match status" value="1"/>
</dbReference>
<dbReference type="Gene3D" id="3.30.70.270">
    <property type="match status" value="1"/>
</dbReference>
<name>A0AB34P677_9XANT</name>
<dbReference type="SUPFAM" id="SSF55073">
    <property type="entry name" value="Nucleotide cyclase"/>
    <property type="match status" value="1"/>
</dbReference>
<keyword evidence="5" id="KW-0472">Membrane</keyword>
<dbReference type="SMART" id="SM00267">
    <property type="entry name" value="GGDEF"/>
    <property type="match status" value="1"/>
</dbReference>
<dbReference type="Gene3D" id="2.60.40.10">
    <property type="entry name" value="Immunoglobulins"/>
    <property type="match status" value="1"/>
</dbReference>
<dbReference type="InterPro" id="IPR011123">
    <property type="entry name" value="Y_Y_Y"/>
</dbReference>
<feature type="chain" id="PRO_5044311335" description="diguanylate cyclase" evidence="6">
    <location>
        <begin position="39"/>
        <end position="987"/>
    </location>
</feature>
<organism evidence="8 9">
    <name type="scientific">Xanthomonas cannabis pv. phaseoli</name>
    <dbReference type="NCBI Taxonomy" id="1885902"/>
    <lineage>
        <taxon>Bacteria</taxon>
        <taxon>Pseudomonadati</taxon>
        <taxon>Pseudomonadota</taxon>
        <taxon>Gammaproteobacteria</taxon>
        <taxon>Lysobacterales</taxon>
        <taxon>Lysobacteraceae</taxon>
        <taxon>Xanthomonas</taxon>
    </lineage>
</organism>
<dbReference type="Pfam" id="PF00990">
    <property type="entry name" value="GGDEF"/>
    <property type="match status" value="1"/>
</dbReference>
<dbReference type="AlphaFoldDB" id="A0AB34P677"/>
<feature type="transmembrane region" description="Helical" evidence="5">
    <location>
        <begin position="750"/>
        <end position="774"/>
    </location>
</feature>
<dbReference type="NCBIfam" id="TIGR00254">
    <property type="entry name" value="GGDEF"/>
    <property type="match status" value="1"/>
</dbReference>
<dbReference type="GO" id="GO:1902201">
    <property type="term" value="P:negative regulation of bacterial-type flagellum-dependent cell motility"/>
    <property type="evidence" value="ECO:0007669"/>
    <property type="project" value="TreeGrafter"/>
</dbReference>
<dbReference type="CDD" id="cd01949">
    <property type="entry name" value="GGDEF"/>
    <property type="match status" value="1"/>
</dbReference>
<evidence type="ECO:0000256" key="3">
    <source>
        <dbReference type="ARBA" id="ARBA00034247"/>
    </source>
</evidence>
<keyword evidence="5" id="KW-0812">Transmembrane</keyword>
<keyword evidence="5" id="KW-1133">Transmembrane helix</keyword>
<dbReference type="SUPFAM" id="SSF63829">
    <property type="entry name" value="Calcium-dependent phosphotriesterase"/>
    <property type="match status" value="3"/>
</dbReference>
<dbReference type="InterPro" id="IPR000160">
    <property type="entry name" value="GGDEF_dom"/>
</dbReference>
<dbReference type="InterPro" id="IPR013783">
    <property type="entry name" value="Ig-like_fold"/>
</dbReference>
<dbReference type="InterPro" id="IPR043128">
    <property type="entry name" value="Rev_trsase/Diguanyl_cyclase"/>
</dbReference>
<evidence type="ECO:0000256" key="2">
    <source>
        <dbReference type="ARBA" id="ARBA00012528"/>
    </source>
</evidence>
<dbReference type="PANTHER" id="PTHR45138:SF9">
    <property type="entry name" value="DIGUANYLATE CYCLASE DGCM-RELATED"/>
    <property type="match status" value="1"/>
</dbReference>
<accession>A0AB34P677</accession>
<dbReference type="RefSeq" id="WP_047696077.1">
    <property type="nucleotide sequence ID" value="NZ_KN265509.1"/>
</dbReference>
<feature type="domain" description="GGDEF" evidence="7">
    <location>
        <begin position="845"/>
        <end position="975"/>
    </location>
</feature>
<dbReference type="FunFam" id="3.30.70.270:FF:000001">
    <property type="entry name" value="Diguanylate cyclase domain protein"/>
    <property type="match status" value="1"/>
</dbReference>
<keyword evidence="4" id="KW-0175">Coiled coil</keyword>
<evidence type="ECO:0000313" key="8">
    <source>
        <dbReference type="EMBL" id="KGK57134.1"/>
    </source>
</evidence>
<evidence type="ECO:0000256" key="4">
    <source>
        <dbReference type="SAM" id="Coils"/>
    </source>
</evidence>
<evidence type="ECO:0000259" key="7">
    <source>
        <dbReference type="PROSITE" id="PS50887"/>
    </source>
</evidence>
<dbReference type="GO" id="GO:0052621">
    <property type="term" value="F:diguanylate cyclase activity"/>
    <property type="evidence" value="ECO:0007669"/>
    <property type="project" value="UniProtKB-EC"/>
</dbReference>
<comment type="caution">
    <text evidence="8">The sequence shown here is derived from an EMBL/GenBank/DDBJ whole genome shotgun (WGS) entry which is preliminary data.</text>
</comment>
<comment type="catalytic activity">
    <reaction evidence="3">
        <text>2 GTP = 3',3'-c-di-GMP + 2 diphosphate</text>
        <dbReference type="Rhea" id="RHEA:24898"/>
        <dbReference type="ChEBI" id="CHEBI:33019"/>
        <dbReference type="ChEBI" id="CHEBI:37565"/>
        <dbReference type="ChEBI" id="CHEBI:58805"/>
        <dbReference type="EC" id="2.7.7.65"/>
    </reaction>
</comment>
<dbReference type="Gene3D" id="2.130.10.10">
    <property type="entry name" value="YVTN repeat-like/Quinoprotein amine dehydrogenase"/>
    <property type="match status" value="3"/>
</dbReference>
<dbReference type="GO" id="GO:0043709">
    <property type="term" value="P:cell adhesion involved in single-species biofilm formation"/>
    <property type="evidence" value="ECO:0007669"/>
    <property type="project" value="TreeGrafter"/>
</dbReference>
<proteinExistence type="predicted"/>
<dbReference type="PANTHER" id="PTHR45138">
    <property type="entry name" value="REGULATORY COMPONENTS OF SENSORY TRANSDUCTION SYSTEM"/>
    <property type="match status" value="1"/>
</dbReference>
<feature type="signal peptide" evidence="6">
    <location>
        <begin position="1"/>
        <end position="38"/>
    </location>
</feature>
<dbReference type="EC" id="2.7.7.65" evidence="2"/>